<evidence type="ECO:0000256" key="4">
    <source>
        <dbReference type="ARBA" id="ARBA00012057"/>
    </source>
</evidence>
<feature type="region of interest" description="Disordered" evidence="13">
    <location>
        <begin position="356"/>
        <end position="409"/>
    </location>
</feature>
<comment type="cofactor">
    <cofactor evidence="1">
        <name>Mg(2+)</name>
        <dbReference type="ChEBI" id="CHEBI:18420"/>
    </cofactor>
</comment>
<keyword evidence="6" id="KW-0479">Metal-binding</keyword>
<evidence type="ECO:0000256" key="12">
    <source>
        <dbReference type="ARBA" id="ARBA00029294"/>
    </source>
</evidence>
<dbReference type="PROSITE" id="PS51462">
    <property type="entry name" value="NUDIX"/>
    <property type="match status" value="1"/>
</dbReference>
<evidence type="ECO:0000256" key="5">
    <source>
        <dbReference type="ARBA" id="ARBA00022516"/>
    </source>
</evidence>
<keyword evidence="10" id="KW-0414">Isoprene biosynthesis</keyword>
<comment type="pathway">
    <text evidence="2">Isoprenoid biosynthesis; dimethylallyl diphosphate biosynthesis; dimethylallyl diphosphate from isopentenyl diphosphate: step 1/1.</text>
</comment>
<dbReference type="EMBL" id="JAHFXF010001098">
    <property type="protein sequence ID" value="KAG9676345.1"/>
    <property type="molecule type" value="Genomic_DNA"/>
</dbReference>
<evidence type="ECO:0000313" key="16">
    <source>
        <dbReference type="Proteomes" id="UP000779574"/>
    </source>
</evidence>
<evidence type="ECO:0000259" key="14">
    <source>
        <dbReference type="PROSITE" id="PS51462"/>
    </source>
</evidence>
<feature type="non-terminal residue" evidence="15">
    <location>
        <position position="1"/>
    </location>
</feature>
<feature type="domain" description="Nudix hydrolase" evidence="14">
    <location>
        <begin position="87"/>
        <end position="237"/>
    </location>
</feature>
<gene>
    <name evidence="15" type="ORF">KCU76_g15984</name>
</gene>
<dbReference type="GO" id="GO:0006694">
    <property type="term" value="P:steroid biosynthetic process"/>
    <property type="evidence" value="ECO:0007669"/>
    <property type="project" value="UniProtKB-KW"/>
</dbReference>
<evidence type="ECO:0000256" key="7">
    <source>
        <dbReference type="ARBA" id="ARBA00022842"/>
    </source>
</evidence>
<dbReference type="GO" id="GO:0005737">
    <property type="term" value="C:cytoplasm"/>
    <property type="evidence" value="ECO:0007669"/>
    <property type="project" value="TreeGrafter"/>
</dbReference>
<dbReference type="GO" id="GO:0046872">
    <property type="term" value="F:metal ion binding"/>
    <property type="evidence" value="ECO:0007669"/>
    <property type="project" value="UniProtKB-KW"/>
</dbReference>
<dbReference type="GO" id="GO:0009240">
    <property type="term" value="P:isopentenyl diphosphate biosynthetic process"/>
    <property type="evidence" value="ECO:0007669"/>
    <property type="project" value="TreeGrafter"/>
</dbReference>
<protein>
    <recommendedName>
        <fullName evidence="4">isopentenyl-diphosphate Delta-isomerase</fullName>
        <ecNumber evidence="4">5.3.3.2</ecNumber>
    </recommendedName>
</protein>
<keyword evidence="11" id="KW-0413">Isomerase</keyword>
<evidence type="ECO:0000256" key="3">
    <source>
        <dbReference type="ARBA" id="ARBA00007579"/>
    </source>
</evidence>
<dbReference type="NCBIfam" id="TIGR02150">
    <property type="entry name" value="IPP_isom_1"/>
    <property type="match status" value="1"/>
</dbReference>
<name>A0A9P8J157_AURME</name>
<dbReference type="EC" id="5.3.3.2" evidence="4"/>
<feature type="region of interest" description="Disordered" evidence="13">
    <location>
        <begin position="261"/>
        <end position="284"/>
    </location>
</feature>
<comment type="catalytic activity">
    <reaction evidence="12">
        <text>isopentenyl diphosphate = dimethylallyl diphosphate</text>
        <dbReference type="Rhea" id="RHEA:23284"/>
        <dbReference type="ChEBI" id="CHEBI:57623"/>
        <dbReference type="ChEBI" id="CHEBI:128769"/>
        <dbReference type="EC" id="5.3.3.2"/>
    </reaction>
    <physiologicalReaction direction="left-to-right" evidence="12">
        <dbReference type="Rhea" id="RHEA:23285"/>
    </physiologicalReaction>
</comment>
<dbReference type="Gene3D" id="3.90.79.10">
    <property type="entry name" value="Nucleoside Triphosphate Pyrophosphohydrolase"/>
    <property type="match status" value="1"/>
</dbReference>
<keyword evidence="8" id="KW-0752">Steroid biosynthesis</keyword>
<evidence type="ECO:0000256" key="11">
    <source>
        <dbReference type="ARBA" id="ARBA00023235"/>
    </source>
</evidence>
<comment type="caution">
    <text evidence="15">The sequence shown here is derived from an EMBL/GenBank/DDBJ whole genome shotgun (WGS) entry which is preliminary data.</text>
</comment>
<feature type="compositionally biased region" description="Basic and acidic residues" evidence="13">
    <location>
        <begin position="574"/>
        <end position="592"/>
    </location>
</feature>
<feature type="region of interest" description="Disordered" evidence="13">
    <location>
        <begin position="299"/>
        <end position="319"/>
    </location>
</feature>
<dbReference type="Proteomes" id="UP000779574">
    <property type="component" value="Unassembled WGS sequence"/>
</dbReference>
<dbReference type="AlphaFoldDB" id="A0A9P8J157"/>
<keyword evidence="9" id="KW-0443">Lipid metabolism</keyword>
<dbReference type="PANTHER" id="PTHR10885">
    <property type="entry name" value="ISOPENTENYL-DIPHOSPHATE DELTA-ISOMERASE"/>
    <property type="match status" value="1"/>
</dbReference>
<evidence type="ECO:0000256" key="2">
    <source>
        <dbReference type="ARBA" id="ARBA00004826"/>
    </source>
</evidence>
<feature type="compositionally biased region" description="Basic residues" evidence="13">
    <location>
        <begin position="396"/>
        <end position="407"/>
    </location>
</feature>
<dbReference type="FunFam" id="3.90.79.10:FF:000012">
    <property type="entry name" value="Isopentenyl-diphosphate Delta-isomerase 1"/>
    <property type="match status" value="1"/>
</dbReference>
<dbReference type="Pfam" id="PF00293">
    <property type="entry name" value="NUDIX"/>
    <property type="match status" value="1"/>
</dbReference>
<dbReference type="CDD" id="cd02885">
    <property type="entry name" value="NUDIX_IPP_Isomerase"/>
    <property type="match status" value="1"/>
</dbReference>
<reference evidence="15" key="1">
    <citation type="journal article" date="2021" name="J Fungi (Basel)">
        <title>Virulence traits and population genomics of the black yeast Aureobasidium melanogenum.</title>
        <authorList>
            <person name="Cernosa A."/>
            <person name="Sun X."/>
            <person name="Gostincar C."/>
            <person name="Fang C."/>
            <person name="Gunde-Cimerman N."/>
            <person name="Song Z."/>
        </authorList>
    </citation>
    <scope>NUCLEOTIDE SEQUENCE</scope>
    <source>
        <strain evidence="15">EXF-9911</strain>
    </source>
</reference>
<feature type="compositionally biased region" description="Polar residues" evidence="13">
    <location>
        <begin position="506"/>
        <end position="519"/>
    </location>
</feature>
<evidence type="ECO:0000256" key="8">
    <source>
        <dbReference type="ARBA" id="ARBA00022955"/>
    </source>
</evidence>
<keyword evidence="7" id="KW-0460">Magnesium</keyword>
<dbReference type="PANTHER" id="PTHR10885:SF0">
    <property type="entry name" value="ISOPENTENYL-DIPHOSPHATE DELTA-ISOMERASE"/>
    <property type="match status" value="1"/>
</dbReference>
<accession>A0A9P8J157</accession>
<dbReference type="InterPro" id="IPR000086">
    <property type="entry name" value="NUDIX_hydrolase_dom"/>
</dbReference>
<evidence type="ECO:0000256" key="1">
    <source>
        <dbReference type="ARBA" id="ARBA00001946"/>
    </source>
</evidence>
<evidence type="ECO:0000256" key="13">
    <source>
        <dbReference type="SAM" id="MobiDB-lite"/>
    </source>
</evidence>
<comment type="similarity">
    <text evidence="3">Belongs to the IPP isomerase type 1 family.</text>
</comment>
<proteinExistence type="inferred from homology"/>
<dbReference type="InterPro" id="IPR011876">
    <property type="entry name" value="IsopentenylPP_isomerase_typ1"/>
</dbReference>
<feature type="region of interest" description="Disordered" evidence="13">
    <location>
        <begin position="498"/>
        <end position="530"/>
    </location>
</feature>
<evidence type="ECO:0000313" key="15">
    <source>
        <dbReference type="EMBL" id="KAG9676345.1"/>
    </source>
</evidence>
<keyword evidence="5" id="KW-0444">Lipid biosynthesis</keyword>
<evidence type="ECO:0000256" key="9">
    <source>
        <dbReference type="ARBA" id="ARBA00023098"/>
    </source>
</evidence>
<dbReference type="SUPFAM" id="SSF55811">
    <property type="entry name" value="Nudix"/>
    <property type="match status" value="1"/>
</dbReference>
<evidence type="ECO:0000256" key="6">
    <source>
        <dbReference type="ARBA" id="ARBA00022723"/>
    </source>
</evidence>
<sequence length="592" mass="66371">MSTTTTTTVALQAPQITAENILRQFPQINTSLASATSAAQDNDLVGYDEEQIRLMDEVCIVLDENDLPIGSASKKVCHLMENIEKGLLHRAFSVFLFDNKNRLLLQQRASEKITFPDMWTNTCCSHPLGVPGETGSTLETAIMGVKRAAQRKLDQELGIKAHQVPLDKFHFLTRIHYVAPSDGKWGEHEIDYILFIKTDVDLQENPNEVQATKYVSEDDLKTMFKDDSLLFTPWFKLICQSMLFEWWGSLDQGLDKYKGETAIRPQRTHRSTLPSPTSDDRQFRRRCVTLTSPIHSNSPASLGSISLSSSAQSDDEDIEAQQVETELLQSTIQRRFNLPAEPSLNHELTLAVSPERIASPVSSSEHDSISDDDLILTGRGGQKHTSRNLKSQPLSKLRKTLSTRPKKLQLATKRPTTILSPETLRDIERGADGFDEMHLILLSMSKPRSIKRKAKSATTALDLLKGPHPAVDFDNPDWSKVPYQDSLVQEQETVHDTAEATKDESQVISGDTQPRTQGFRSPLVSPTRPSKKEVLLYAQLSSVSAPIMRRPSYDEESEDSYANGLMDEADEEVSEHRTSDAEQEELRTSTVR</sequence>
<reference evidence="15" key="2">
    <citation type="submission" date="2021-08" db="EMBL/GenBank/DDBJ databases">
        <authorList>
            <person name="Gostincar C."/>
            <person name="Sun X."/>
            <person name="Song Z."/>
            <person name="Gunde-Cimerman N."/>
        </authorList>
    </citation>
    <scope>NUCLEOTIDE SEQUENCE</scope>
    <source>
        <strain evidence="15">EXF-9911</strain>
    </source>
</reference>
<feature type="region of interest" description="Disordered" evidence="13">
    <location>
        <begin position="546"/>
        <end position="592"/>
    </location>
</feature>
<dbReference type="GO" id="GO:0004452">
    <property type="term" value="F:isopentenyl-diphosphate delta-isomerase activity"/>
    <property type="evidence" value="ECO:0007669"/>
    <property type="project" value="UniProtKB-EC"/>
</dbReference>
<feature type="compositionally biased region" description="Low complexity" evidence="13">
    <location>
        <begin position="299"/>
        <end position="312"/>
    </location>
</feature>
<dbReference type="InterPro" id="IPR015797">
    <property type="entry name" value="NUDIX_hydrolase-like_dom_sf"/>
</dbReference>
<evidence type="ECO:0000256" key="10">
    <source>
        <dbReference type="ARBA" id="ARBA00023229"/>
    </source>
</evidence>
<organism evidence="15 16">
    <name type="scientific">Aureobasidium melanogenum</name>
    <name type="common">Aureobasidium pullulans var. melanogenum</name>
    <dbReference type="NCBI Taxonomy" id="46634"/>
    <lineage>
        <taxon>Eukaryota</taxon>
        <taxon>Fungi</taxon>
        <taxon>Dikarya</taxon>
        <taxon>Ascomycota</taxon>
        <taxon>Pezizomycotina</taxon>
        <taxon>Dothideomycetes</taxon>
        <taxon>Dothideomycetidae</taxon>
        <taxon>Dothideales</taxon>
        <taxon>Saccotheciaceae</taxon>
        <taxon>Aureobasidium</taxon>
    </lineage>
</organism>